<name>A0A0S2W0A7_9FIRM</name>
<dbReference type="GO" id="GO:0006508">
    <property type="term" value="P:proteolysis"/>
    <property type="evidence" value="ECO:0007669"/>
    <property type="project" value="UniProtKB-KW"/>
</dbReference>
<dbReference type="Gene3D" id="2.40.10.120">
    <property type="match status" value="1"/>
</dbReference>
<gene>
    <name evidence="6" type="ORF">IB211_00411</name>
</gene>
<evidence type="ECO:0000256" key="1">
    <source>
        <dbReference type="ARBA" id="ARBA00022670"/>
    </source>
</evidence>
<sequence>MHPYYFDPPPEENTGEVSPAVRPAPQEPPGRREGERQPAAHAGPAVRPTRRKSERGAALVLAALTLVLGGTAVLLALRAQPLVDAGAFYPSGGGQASVTPSLSFQAELERAPTGDGTVLSLEAKPEGEGMRLQDIYRKVIPSIVSIQATVAKGTLQGVSQGTGILMSGDGYLITNAHVIDGAFRVDVSLEDGRGFQAKLVGSDSTTDLAVLKIEAEGLTPAAFGDSEDMVVGDAVVAIGNPMGEELRGTMTDGILSAINRDMEVDGNPMTLLQTTAALNTGNSGGALVNDQGQVIGITNMKLVSTDADSNTLEGLGFAIPTATVKPVVDSLIQSGHVTGRPTLGVTVRGLYPSEKEARGVACGLLVDAVQAGSDAADKVQAGDILLTANGTELNTTDDLLAVRDALDVGESILFQADREGACLEYSVRLVEQYELNQ</sequence>
<dbReference type="Pfam" id="PF13365">
    <property type="entry name" value="Trypsin_2"/>
    <property type="match status" value="1"/>
</dbReference>
<dbReference type="RefSeq" id="WP_058116931.1">
    <property type="nucleotide sequence ID" value="NZ_CALICV010000031.1"/>
</dbReference>
<dbReference type="PANTHER" id="PTHR43343">
    <property type="entry name" value="PEPTIDASE S12"/>
    <property type="match status" value="1"/>
</dbReference>
<dbReference type="eggNOG" id="COG0265">
    <property type="taxonomic scope" value="Bacteria"/>
</dbReference>
<dbReference type="InterPro" id="IPR001478">
    <property type="entry name" value="PDZ"/>
</dbReference>
<keyword evidence="4" id="KW-0812">Transmembrane</keyword>
<evidence type="ECO:0000256" key="2">
    <source>
        <dbReference type="ARBA" id="ARBA00022801"/>
    </source>
</evidence>
<dbReference type="InterPro" id="IPR036034">
    <property type="entry name" value="PDZ_sf"/>
</dbReference>
<dbReference type="STRING" id="1297617.IB211_00411"/>
<dbReference type="InterPro" id="IPR009003">
    <property type="entry name" value="Peptidase_S1_PA"/>
</dbReference>
<evidence type="ECO:0000259" key="5">
    <source>
        <dbReference type="PROSITE" id="PS50106"/>
    </source>
</evidence>
<dbReference type="InterPro" id="IPR051201">
    <property type="entry name" value="Chloro_Bact_Ser_Proteases"/>
</dbReference>
<dbReference type="SMART" id="SM00228">
    <property type="entry name" value="PDZ"/>
    <property type="match status" value="1"/>
</dbReference>
<organism evidence="6 7">
    <name type="scientific">Intestinimonas butyriciproducens</name>
    <dbReference type="NCBI Taxonomy" id="1297617"/>
    <lineage>
        <taxon>Bacteria</taxon>
        <taxon>Bacillati</taxon>
        <taxon>Bacillota</taxon>
        <taxon>Clostridia</taxon>
        <taxon>Eubacteriales</taxon>
        <taxon>Intestinimonas</taxon>
    </lineage>
</organism>
<keyword evidence="1 6" id="KW-0645">Protease</keyword>
<proteinExistence type="predicted"/>
<dbReference type="PANTHER" id="PTHR43343:SF3">
    <property type="entry name" value="PROTEASE DO-LIKE 8, CHLOROPLASTIC"/>
    <property type="match status" value="1"/>
</dbReference>
<feature type="transmembrane region" description="Helical" evidence="4">
    <location>
        <begin position="57"/>
        <end position="77"/>
    </location>
</feature>
<evidence type="ECO:0000313" key="6">
    <source>
        <dbReference type="EMBL" id="ALP92806.1"/>
    </source>
</evidence>
<dbReference type="KEGG" id="ibu:IB211_00411"/>
<feature type="domain" description="PDZ" evidence="5">
    <location>
        <begin position="339"/>
        <end position="420"/>
    </location>
</feature>
<accession>A0A0S2W0A7</accession>
<protein>
    <submittedName>
        <fullName evidence="6">HtrA protease/chaperone protein</fullName>
    </submittedName>
</protein>
<dbReference type="PRINTS" id="PR00834">
    <property type="entry name" value="PROTEASES2C"/>
</dbReference>
<keyword evidence="2" id="KW-0378">Hydrolase</keyword>
<dbReference type="Gene3D" id="2.30.42.10">
    <property type="match status" value="1"/>
</dbReference>
<dbReference type="AlphaFoldDB" id="A0A0S2W0A7"/>
<keyword evidence="4" id="KW-1133">Transmembrane helix</keyword>
<reference evidence="6 7" key="1">
    <citation type="journal article" date="2015" name="Nat. Commun.">
        <title>Production of butyrate from lysine and the Amadori product fructoselysine by a human gut commensal.</title>
        <authorList>
            <person name="Bui T.P."/>
            <person name="Ritari J."/>
            <person name="Boeren S."/>
            <person name="de Waard P."/>
            <person name="Plugge C.M."/>
            <person name="de Vos W.M."/>
        </authorList>
    </citation>
    <scope>NUCLEOTIDE SEQUENCE [LARGE SCALE GENOMIC DNA]</scope>
    <source>
        <strain evidence="6 7">AF211</strain>
    </source>
</reference>
<dbReference type="EMBL" id="CP011307">
    <property type="protein sequence ID" value="ALP92806.1"/>
    <property type="molecule type" value="Genomic_DNA"/>
</dbReference>
<dbReference type="PROSITE" id="PS50106">
    <property type="entry name" value="PDZ"/>
    <property type="match status" value="1"/>
</dbReference>
<dbReference type="InterPro" id="IPR001940">
    <property type="entry name" value="Peptidase_S1C"/>
</dbReference>
<evidence type="ECO:0000313" key="7">
    <source>
        <dbReference type="Proteomes" id="UP000064844"/>
    </source>
</evidence>
<evidence type="ECO:0000256" key="3">
    <source>
        <dbReference type="SAM" id="MobiDB-lite"/>
    </source>
</evidence>
<dbReference type="SUPFAM" id="SSF50494">
    <property type="entry name" value="Trypsin-like serine proteases"/>
    <property type="match status" value="1"/>
</dbReference>
<keyword evidence="4" id="KW-0472">Membrane</keyword>
<evidence type="ECO:0000256" key="4">
    <source>
        <dbReference type="SAM" id="Phobius"/>
    </source>
</evidence>
<feature type="compositionally biased region" description="Basic and acidic residues" evidence="3">
    <location>
        <begin position="29"/>
        <end position="38"/>
    </location>
</feature>
<feature type="region of interest" description="Disordered" evidence="3">
    <location>
        <begin position="1"/>
        <end position="52"/>
    </location>
</feature>
<reference evidence="7" key="2">
    <citation type="submission" date="2015-04" db="EMBL/GenBank/DDBJ databases">
        <title>A butyrogenic pathway from the amino acid lysine in a human gut commensal.</title>
        <authorList>
            <person name="de Vos W.M."/>
            <person name="Bui N.T.P."/>
            <person name="Plugge C.M."/>
            <person name="Ritari J."/>
        </authorList>
    </citation>
    <scope>NUCLEOTIDE SEQUENCE [LARGE SCALE GENOMIC DNA]</scope>
    <source>
        <strain evidence="7">AF211</strain>
    </source>
</reference>
<dbReference type="SUPFAM" id="SSF50156">
    <property type="entry name" value="PDZ domain-like"/>
    <property type="match status" value="1"/>
</dbReference>
<dbReference type="Proteomes" id="UP000064844">
    <property type="component" value="Chromosome"/>
</dbReference>
<keyword evidence="7" id="KW-1185">Reference proteome</keyword>
<dbReference type="GO" id="GO:0004252">
    <property type="term" value="F:serine-type endopeptidase activity"/>
    <property type="evidence" value="ECO:0007669"/>
    <property type="project" value="InterPro"/>
</dbReference>